<name>A0ABS1BCM6_9MICO</name>
<dbReference type="EMBL" id="JAEDAJ010000008">
    <property type="protein sequence ID" value="MBK0332366.1"/>
    <property type="molecule type" value="Genomic_DNA"/>
</dbReference>
<dbReference type="Gene3D" id="1.10.10.10">
    <property type="entry name" value="Winged helix-like DNA-binding domain superfamily/Winged helix DNA-binding domain"/>
    <property type="match status" value="1"/>
</dbReference>
<evidence type="ECO:0000256" key="4">
    <source>
        <dbReference type="ARBA" id="ARBA00023163"/>
    </source>
</evidence>
<accession>A0ABS1BCM6</accession>
<dbReference type="InterPro" id="IPR000847">
    <property type="entry name" value="LysR_HTH_N"/>
</dbReference>
<feature type="compositionally biased region" description="Low complexity" evidence="5">
    <location>
        <begin position="300"/>
        <end position="312"/>
    </location>
</feature>
<dbReference type="PANTHER" id="PTHR30346:SF29">
    <property type="entry name" value="LYSR SUBSTRATE-BINDING"/>
    <property type="match status" value="1"/>
</dbReference>
<dbReference type="Pfam" id="PF03466">
    <property type="entry name" value="LysR_substrate"/>
    <property type="match status" value="1"/>
</dbReference>
<dbReference type="SUPFAM" id="SSF46785">
    <property type="entry name" value="Winged helix' DNA-binding domain"/>
    <property type="match status" value="1"/>
</dbReference>
<proteinExistence type="inferred from homology"/>
<protein>
    <submittedName>
        <fullName evidence="7">LysR family transcriptional regulator</fullName>
    </submittedName>
</protein>
<evidence type="ECO:0000259" key="6">
    <source>
        <dbReference type="PROSITE" id="PS50931"/>
    </source>
</evidence>
<reference evidence="7 8" key="1">
    <citation type="submission" date="2020-12" db="EMBL/GenBank/DDBJ databases">
        <title>Brachybacterium sp. MASK1Z-5, whole genome shotgun sequence.</title>
        <authorList>
            <person name="Tuo L."/>
        </authorList>
    </citation>
    <scope>NUCLEOTIDE SEQUENCE [LARGE SCALE GENOMIC DNA]</scope>
    <source>
        <strain evidence="7 8">MASK1Z-5</strain>
    </source>
</reference>
<dbReference type="InterPro" id="IPR036390">
    <property type="entry name" value="WH_DNA-bd_sf"/>
</dbReference>
<evidence type="ECO:0000256" key="5">
    <source>
        <dbReference type="SAM" id="MobiDB-lite"/>
    </source>
</evidence>
<dbReference type="Proteomes" id="UP000612352">
    <property type="component" value="Unassembled WGS sequence"/>
</dbReference>
<keyword evidence="3" id="KW-0238">DNA-binding</keyword>
<dbReference type="CDD" id="cd05466">
    <property type="entry name" value="PBP2_LTTR_substrate"/>
    <property type="match status" value="1"/>
</dbReference>
<dbReference type="PANTHER" id="PTHR30346">
    <property type="entry name" value="TRANSCRIPTIONAL DUAL REGULATOR HCAR-RELATED"/>
    <property type="match status" value="1"/>
</dbReference>
<dbReference type="InterPro" id="IPR005119">
    <property type="entry name" value="LysR_subst-bd"/>
</dbReference>
<feature type="domain" description="HTH lysR-type" evidence="6">
    <location>
        <begin position="1"/>
        <end position="58"/>
    </location>
</feature>
<keyword evidence="8" id="KW-1185">Reference proteome</keyword>
<keyword evidence="2" id="KW-0805">Transcription regulation</keyword>
<evidence type="ECO:0000313" key="7">
    <source>
        <dbReference type="EMBL" id="MBK0332366.1"/>
    </source>
</evidence>
<feature type="region of interest" description="Disordered" evidence="5">
    <location>
        <begin position="300"/>
        <end position="330"/>
    </location>
</feature>
<sequence>MDVRHLELLREFAARGSVTAVAAATHRTPSAVSQQLRAAQRDLGVQLVRPQGRGLRLTEAGRLLARGGDEVAEAVAAIASRLDDLLGAPSGTVDVLALASAAVYLYPQLVSTLEGSGIDLVLHDDDIAETAFAQLTADHDIVIGHSLAGPAPAGSERCRVVPLGAEPLDVAMAADHPLASRTSLTAADLADQEWIGVPEGFPFDRVLQTISLATGNPLRVAQRLRDNHLIEALVARSDLLAILPRFTTRTDRGIALRPVEGVPTLRHVSALMRPDAAQRSAVRRVLEVLREAADAATQTAAGAQWTGAQWTADPRAGTARSTGDEERDEA</sequence>
<keyword evidence="4" id="KW-0804">Transcription</keyword>
<dbReference type="PROSITE" id="PS50931">
    <property type="entry name" value="HTH_LYSR"/>
    <property type="match status" value="1"/>
</dbReference>
<organism evidence="7 8">
    <name type="scientific">Brachybacterium halotolerans</name>
    <dbReference type="NCBI Taxonomy" id="2795215"/>
    <lineage>
        <taxon>Bacteria</taxon>
        <taxon>Bacillati</taxon>
        <taxon>Actinomycetota</taxon>
        <taxon>Actinomycetes</taxon>
        <taxon>Micrococcales</taxon>
        <taxon>Dermabacteraceae</taxon>
        <taxon>Brachybacterium</taxon>
    </lineage>
</organism>
<gene>
    <name evidence="7" type="ORF">I8D64_13270</name>
</gene>
<evidence type="ECO:0000256" key="3">
    <source>
        <dbReference type="ARBA" id="ARBA00023125"/>
    </source>
</evidence>
<dbReference type="InterPro" id="IPR036388">
    <property type="entry name" value="WH-like_DNA-bd_sf"/>
</dbReference>
<dbReference type="SUPFAM" id="SSF53850">
    <property type="entry name" value="Periplasmic binding protein-like II"/>
    <property type="match status" value="1"/>
</dbReference>
<dbReference type="Gene3D" id="3.40.190.10">
    <property type="entry name" value="Periplasmic binding protein-like II"/>
    <property type="match status" value="2"/>
</dbReference>
<evidence type="ECO:0000256" key="2">
    <source>
        <dbReference type="ARBA" id="ARBA00023015"/>
    </source>
</evidence>
<dbReference type="RefSeq" id="WP_200503260.1">
    <property type="nucleotide sequence ID" value="NZ_JAEDAJ010000008.1"/>
</dbReference>
<comment type="caution">
    <text evidence="7">The sequence shown here is derived from an EMBL/GenBank/DDBJ whole genome shotgun (WGS) entry which is preliminary data.</text>
</comment>
<comment type="similarity">
    <text evidence="1">Belongs to the LysR transcriptional regulatory family.</text>
</comment>
<evidence type="ECO:0000313" key="8">
    <source>
        <dbReference type="Proteomes" id="UP000612352"/>
    </source>
</evidence>
<dbReference type="Pfam" id="PF00126">
    <property type="entry name" value="HTH_1"/>
    <property type="match status" value="1"/>
</dbReference>
<evidence type="ECO:0000256" key="1">
    <source>
        <dbReference type="ARBA" id="ARBA00009437"/>
    </source>
</evidence>